<keyword evidence="2" id="KW-1185">Reference proteome</keyword>
<evidence type="ECO:0000313" key="1">
    <source>
        <dbReference type="EMBL" id="SMG27066.1"/>
    </source>
</evidence>
<sequence>MIDRRLIEEMFHTASKSDLDGAKAAASIYRKMLDMANGQSMTVQFEPGEDFSITCTSEGYDII</sequence>
<dbReference type="RefSeq" id="WP_085544422.1">
    <property type="nucleotide sequence ID" value="NZ_FXBB01000012.1"/>
</dbReference>
<accession>A0A1X7JH61</accession>
<gene>
    <name evidence="1" type="ORF">SAMN06275492_11217</name>
</gene>
<dbReference type="STRING" id="561720.SAMN06275492_11217"/>
<reference evidence="2" key="1">
    <citation type="submission" date="2017-04" db="EMBL/GenBank/DDBJ databases">
        <authorList>
            <person name="Varghese N."/>
            <person name="Submissions S."/>
        </authorList>
    </citation>
    <scope>NUCLEOTIDE SEQUENCE [LARGE SCALE GENOMIC DNA]</scope>
    <source>
        <strain evidence="2">USBA 82</strain>
    </source>
</reference>
<dbReference type="EMBL" id="FXBB01000012">
    <property type="protein sequence ID" value="SMG27066.1"/>
    <property type="molecule type" value="Genomic_DNA"/>
</dbReference>
<organism evidence="1 2">
    <name type="scientific">Dethiosulfovibrio salsuginis</name>
    <dbReference type="NCBI Taxonomy" id="561720"/>
    <lineage>
        <taxon>Bacteria</taxon>
        <taxon>Thermotogati</taxon>
        <taxon>Synergistota</taxon>
        <taxon>Synergistia</taxon>
        <taxon>Synergistales</taxon>
        <taxon>Dethiosulfovibrionaceae</taxon>
        <taxon>Dethiosulfovibrio</taxon>
    </lineage>
</organism>
<proteinExistence type="predicted"/>
<dbReference type="OrthoDB" id="5970at2"/>
<evidence type="ECO:0000313" key="2">
    <source>
        <dbReference type="Proteomes" id="UP000193355"/>
    </source>
</evidence>
<dbReference type="AlphaFoldDB" id="A0A1X7JH61"/>
<name>A0A1X7JH61_9BACT</name>
<protein>
    <submittedName>
        <fullName evidence="1">Uncharacterized protein</fullName>
    </submittedName>
</protein>
<dbReference type="Proteomes" id="UP000193355">
    <property type="component" value="Unassembled WGS sequence"/>
</dbReference>